<dbReference type="AlphaFoldDB" id="A0AA39UJ68"/>
<reference evidence="2" key="1">
    <citation type="submission" date="2023-06" db="EMBL/GenBank/DDBJ databases">
        <authorList>
            <consortium name="Lawrence Berkeley National Laboratory"/>
            <person name="Ahrendt S."/>
            <person name="Sahu N."/>
            <person name="Indic B."/>
            <person name="Wong-Bajracharya J."/>
            <person name="Merenyi Z."/>
            <person name="Ke H.-M."/>
            <person name="Monk M."/>
            <person name="Kocsube S."/>
            <person name="Drula E."/>
            <person name="Lipzen A."/>
            <person name="Balint B."/>
            <person name="Henrissat B."/>
            <person name="Andreopoulos B."/>
            <person name="Martin F.M."/>
            <person name="Harder C.B."/>
            <person name="Rigling D."/>
            <person name="Ford K.L."/>
            <person name="Foster G.D."/>
            <person name="Pangilinan J."/>
            <person name="Papanicolaou A."/>
            <person name="Barry K."/>
            <person name="LaButti K."/>
            <person name="Viragh M."/>
            <person name="Koriabine M."/>
            <person name="Yan M."/>
            <person name="Riley R."/>
            <person name="Champramary S."/>
            <person name="Plett K.L."/>
            <person name="Tsai I.J."/>
            <person name="Slot J."/>
            <person name="Sipos G."/>
            <person name="Plett J."/>
            <person name="Nagy L.G."/>
            <person name="Grigoriev I.V."/>
        </authorList>
    </citation>
    <scope>NUCLEOTIDE SEQUENCE</scope>
    <source>
        <strain evidence="2">HWK02</strain>
    </source>
</reference>
<gene>
    <name evidence="2" type="ORF">EDD18DRAFT_1109755</name>
</gene>
<protein>
    <submittedName>
        <fullName evidence="2">Uncharacterized protein</fullName>
    </submittedName>
</protein>
<evidence type="ECO:0000313" key="2">
    <source>
        <dbReference type="EMBL" id="KAK0489883.1"/>
    </source>
</evidence>
<feature type="compositionally biased region" description="Polar residues" evidence="1">
    <location>
        <begin position="194"/>
        <end position="223"/>
    </location>
</feature>
<evidence type="ECO:0000313" key="3">
    <source>
        <dbReference type="Proteomes" id="UP001175228"/>
    </source>
</evidence>
<dbReference type="Proteomes" id="UP001175228">
    <property type="component" value="Unassembled WGS sequence"/>
</dbReference>
<accession>A0AA39UJ68</accession>
<comment type="caution">
    <text evidence="2">The sequence shown here is derived from an EMBL/GenBank/DDBJ whole genome shotgun (WGS) entry which is preliminary data.</text>
</comment>
<feature type="compositionally biased region" description="Basic and acidic residues" evidence="1">
    <location>
        <begin position="351"/>
        <end position="362"/>
    </location>
</feature>
<sequence length="362" mass="39911">MDSFSQFSNPTPLQSLTNQDVDFPDGSLTAFLHSTDIFFDGVNLNSYWPTGSSTGVTMTHHSFNGDECISSVDISSHRHSGVIGGMSVAPELNINSLPIYNENRPPYVAYMQDVSSSNGLEPSLETRDNLMDQHQWPEANPARFIAYIPPAKQQVTKLQAGVNHCSAATVQSPDAPPSASSNFTALLQISDMTSQADQTSEVPDTALSTSCSLETPPTVSNIVSTPSESSHSHISLTIPEPQKKLRKGQNTEVRKICENEQCERCLKMVEELEKVQQHYHQELRDIATKYKSQHAPSLYLARVSAKAEEVNKGLVETSSYNIVDKPIGEKVPLHEIRRMVKEEDNDSEYEGLTKEESATLLG</sequence>
<name>A0AA39UJ68_9AGAR</name>
<dbReference type="EMBL" id="JAUEPU010000035">
    <property type="protein sequence ID" value="KAK0489883.1"/>
    <property type="molecule type" value="Genomic_DNA"/>
</dbReference>
<proteinExistence type="predicted"/>
<feature type="region of interest" description="Disordered" evidence="1">
    <location>
        <begin position="342"/>
        <end position="362"/>
    </location>
</feature>
<feature type="compositionally biased region" description="Low complexity" evidence="1">
    <location>
        <begin position="224"/>
        <end position="235"/>
    </location>
</feature>
<organism evidence="2 3">
    <name type="scientific">Armillaria luteobubalina</name>
    <dbReference type="NCBI Taxonomy" id="153913"/>
    <lineage>
        <taxon>Eukaryota</taxon>
        <taxon>Fungi</taxon>
        <taxon>Dikarya</taxon>
        <taxon>Basidiomycota</taxon>
        <taxon>Agaricomycotina</taxon>
        <taxon>Agaricomycetes</taxon>
        <taxon>Agaricomycetidae</taxon>
        <taxon>Agaricales</taxon>
        <taxon>Marasmiineae</taxon>
        <taxon>Physalacriaceae</taxon>
        <taxon>Armillaria</taxon>
    </lineage>
</organism>
<evidence type="ECO:0000256" key="1">
    <source>
        <dbReference type="SAM" id="MobiDB-lite"/>
    </source>
</evidence>
<feature type="region of interest" description="Disordered" evidence="1">
    <location>
        <begin position="194"/>
        <end position="235"/>
    </location>
</feature>
<keyword evidence="3" id="KW-1185">Reference proteome</keyword>